<protein>
    <submittedName>
        <fullName evidence="1">Uncharacterized protein</fullName>
    </submittedName>
</protein>
<keyword evidence="2" id="KW-1185">Reference proteome</keyword>
<comment type="caution">
    <text evidence="1">The sequence shown here is derived from an EMBL/GenBank/DDBJ whole genome shotgun (WGS) entry which is preliminary data.</text>
</comment>
<dbReference type="AlphaFoldDB" id="A0A4Q0T2S4"/>
<sequence length="38" mass="4115">MVIARRSVLVLPPIPGALGFATNAMGLSFFRFYVSDSL</sequence>
<gene>
    <name evidence="1" type="ORF">GRAN_3185</name>
</gene>
<name>A0A4Q0T2S4_9BACT</name>
<organism evidence="1 2">
    <name type="scientific">Granulicella sibirica</name>
    <dbReference type="NCBI Taxonomy" id="2479048"/>
    <lineage>
        <taxon>Bacteria</taxon>
        <taxon>Pseudomonadati</taxon>
        <taxon>Acidobacteriota</taxon>
        <taxon>Terriglobia</taxon>
        <taxon>Terriglobales</taxon>
        <taxon>Acidobacteriaceae</taxon>
        <taxon>Granulicella</taxon>
    </lineage>
</organism>
<dbReference type="Proteomes" id="UP000289437">
    <property type="component" value="Unassembled WGS sequence"/>
</dbReference>
<accession>A0A4Q0T2S4</accession>
<proteinExistence type="predicted"/>
<dbReference type="EMBL" id="RDSM01000002">
    <property type="protein sequence ID" value="RXH56328.1"/>
    <property type="molecule type" value="Genomic_DNA"/>
</dbReference>
<evidence type="ECO:0000313" key="2">
    <source>
        <dbReference type="Proteomes" id="UP000289437"/>
    </source>
</evidence>
<reference evidence="1 2" key="1">
    <citation type="submission" date="2018-11" db="EMBL/GenBank/DDBJ databases">
        <authorList>
            <person name="Mardanov A.V."/>
            <person name="Ravin N.V."/>
            <person name="Dedysh S.N."/>
        </authorList>
    </citation>
    <scope>NUCLEOTIDE SEQUENCE [LARGE SCALE GENOMIC DNA]</scope>
    <source>
        <strain evidence="1 2">AF10</strain>
    </source>
</reference>
<evidence type="ECO:0000313" key="1">
    <source>
        <dbReference type="EMBL" id="RXH56328.1"/>
    </source>
</evidence>
<reference evidence="2" key="2">
    <citation type="submission" date="2019-02" db="EMBL/GenBank/DDBJ databases">
        <title>Granulicella sibirica sp. nov., a psychrotolerant acidobacterium isolated from an organic soil layer in forested tundra, West Siberia.</title>
        <authorList>
            <person name="Oshkin I.Y."/>
            <person name="Kulichevskaya I.S."/>
            <person name="Rijpstra W.I.C."/>
            <person name="Sinninghe Damste J.S."/>
            <person name="Rakitin A.L."/>
            <person name="Ravin N.V."/>
            <person name="Dedysh S.N."/>
        </authorList>
    </citation>
    <scope>NUCLEOTIDE SEQUENCE [LARGE SCALE GENOMIC DNA]</scope>
    <source>
        <strain evidence="2">AF10</strain>
    </source>
</reference>